<feature type="compositionally biased region" description="Basic and acidic residues" evidence="1">
    <location>
        <begin position="31"/>
        <end position="50"/>
    </location>
</feature>
<feature type="compositionally biased region" description="Basic residues" evidence="1">
    <location>
        <begin position="68"/>
        <end position="80"/>
    </location>
</feature>
<accession>A0A7S4LGV1</accession>
<feature type="region of interest" description="Disordered" evidence="1">
    <location>
        <begin position="122"/>
        <end position="150"/>
    </location>
</feature>
<evidence type="ECO:0000313" key="2">
    <source>
        <dbReference type="EMBL" id="CAE0828149.1"/>
    </source>
</evidence>
<protein>
    <submittedName>
        <fullName evidence="2">Uncharacterized protein</fullName>
    </submittedName>
</protein>
<name>A0A7S4LGV1_9EUGL</name>
<feature type="region of interest" description="Disordered" evidence="1">
    <location>
        <begin position="1"/>
        <end position="53"/>
    </location>
</feature>
<dbReference type="EMBL" id="HBJA01114415">
    <property type="protein sequence ID" value="CAE0828149.1"/>
    <property type="molecule type" value="Transcribed_RNA"/>
</dbReference>
<feature type="region of interest" description="Disordered" evidence="1">
    <location>
        <begin position="68"/>
        <end position="93"/>
    </location>
</feature>
<proteinExistence type="predicted"/>
<dbReference type="AlphaFoldDB" id="A0A7S4LGV1"/>
<reference evidence="2" key="1">
    <citation type="submission" date="2021-01" db="EMBL/GenBank/DDBJ databases">
        <authorList>
            <person name="Corre E."/>
            <person name="Pelletier E."/>
            <person name="Niang G."/>
            <person name="Scheremetjew M."/>
            <person name="Finn R."/>
            <person name="Kale V."/>
            <person name="Holt S."/>
            <person name="Cochrane G."/>
            <person name="Meng A."/>
            <person name="Brown T."/>
            <person name="Cohen L."/>
        </authorList>
    </citation>
    <scope>NUCLEOTIDE SEQUENCE</scope>
    <source>
        <strain evidence="2">CCMP1594</strain>
    </source>
</reference>
<feature type="compositionally biased region" description="Low complexity" evidence="1">
    <location>
        <begin position="131"/>
        <end position="150"/>
    </location>
</feature>
<evidence type="ECO:0000256" key="1">
    <source>
        <dbReference type="SAM" id="MobiDB-lite"/>
    </source>
</evidence>
<gene>
    <name evidence="2" type="ORF">EGYM00163_LOCUS39418</name>
</gene>
<sequence>MESPSKALMESPKTGKLAALDRGTPSSRSSRIRDQPVRWRENSEAREKNRASSSVEIMSYYLEHCHKPKPRHLPGFKKPKDHNDLPVAEPSRKDIFPKYPLPLNFLAMQQHYILQHPPVKQPLKSLTDATGMPLSPGASAAAPTSGELSD</sequence>
<organism evidence="2">
    <name type="scientific">Eutreptiella gymnastica</name>
    <dbReference type="NCBI Taxonomy" id="73025"/>
    <lineage>
        <taxon>Eukaryota</taxon>
        <taxon>Discoba</taxon>
        <taxon>Euglenozoa</taxon>
        <taxon>Euglenida</taxon>
        <taxon>Spirocuta</taxon>
        <taxon>Euglenophyceae</taxon>
        <taxon>Eutreptiales</taxon>
        <taxon>Eutreptiaceae</taxon>
        <taxon>Eutreptiella</taxon>
    </lineage>
</organism>